<comment type="subcellular location">
    <subcellularLocation>
        <location evidence="1">Cell projection</location>
        <location evidence="1">Cilium</location>
    </subcellularLocation>
</comment>
<keyword evidence="3" id="KW-0677">Repeat</keyword>
<comment type="caution">
    <text evidence="6">The sequence shown here is derived from an EMBL/GenBank/DDBJ whole genome shotgun (WGS) entry which is preliminary data.</text>
</comment>
<evidence type="ECO:0000256" key="2">
    <source>
        <dbReference type="ARBA" id="ARBA00022574"/>
    </source>
</evidence>
<sequence length="263" mass="26954">MHLTADGDVAETLIKIEGPVVAIDHSPRTAVMAVSDGHDVFLSSNCGDVARLEHAATSLTGALAFSPDGRRLACGSSNGLSIWAIEGPANLIWDFSFPARPTSIRWSGDGTWLACGLEAGGFALIGLADGLTDTVAGFPSPVRTVCWSPPANALLASGAFRIAGWSMTAPPIDGDTAGALETGRAGLVLVETVAAHPQKKLVAAGYANGRITVAQIGGRDELLVRPLGSGVTALAWSADGRHLAAGMVDGTVAIITFPAQMFK</sequence>
<organism evidence="6 7">
    <name type="scientific">Mesorhizobium argentiipisi</name>
    <dbReference type="NCBI Taxonomy" id="3015175"/>
    <lineage>
        <taxon>Bacteria</taxon>
        <taxon>Pseudomonadati</taxon>
        <taxon>Pseudomonadota</taxon>
        <taxon>Alphaproteobacteria</taxon>
        <taxon>Hyphomicrobiales</taxon>
        <taxon>Phyllobacteriaceae</taxon>
        <taxon>Mesorhizobium</taxon>
    </lineage>
</organism>
<accession>A0ABU8KKP3</accession>
<reference evidence="6 7" key="1">
    <citation type="submission" date="2022-12" db="EMBL/GenBank/DDBJ databases">
        <authorList>
            <person name="Muema E."/>
        </authorList>
    </citation>
    <scope>NUCLEOTIDE SEQUENCE [LARGE SCALE GENOMIC DNA]</scope>
    <source>
        <strain evidence="7">1330</strain>
    </source>
</reference>
<evidence type="ECO:0000313" key="6">
    <source>
        <dbReference type="EMBL" id="MEI9405818.1"/>
    </source>
</evidence>
<evidence type="ECO:0000256" key="5">
    <source>
        <dbReference type="ARBA" id="ARBA00023273"/>
    </source>
</evidence>
<gene>
    <name evidence="6" type="ORF">O7A05_27180</name>
</gene>
<dbReference type="InterPro" id="IPR015943">
    <property type="entry name" value="WD40/YVTN_repeat-like_dom_sf"/>
</dbReference>
<evidence type="ECO:0000313" key="7">
    <source>
        <dbReference type="Proteomes" id="UP001366503"/>
    </source>
</evidence>
<dbReference type="SUPFAM" id="SSF63829">
    <property type="entry name" value="Calcium-dependent phosphotriesterase"/>
    <property type="match status" value="1"/>
</dbReference>
<keyword evidence="7" id="KW-1185">Reference proteome</keyword>
<dbReference type="Proteomes" id="UP001366503">
    <property type="component" value="Unassembled WGS sequence"/>
</dbReference>
<dbReference type="InterPro" id="IPR039857">
    <property type="entry name" value="Ift122/121"/>
</dbReference>
<dbReference type="PANTHER" id="PTHR12764">
    <property type="entry name" value="WD REPEAT DOMAIN-RELATED"/>
    <property type="match status" value="1"/>
</dbReference>
<dbReference type="Pfam" id="PF00400">
    <property type="entry name" value="WD40"/>
    <property type="match status" value="2"/>
</dbReference>
<keyword evidence="5" id="KW-0966">Cell projection</keyword>
<dbReference type="Gene3D" id="2.130.10.10">
    <property type="entry name" value="YVTN repeat-like/Quinoprotein amine dehydrogenase"/>
    <property type="match status" value="2"/>
</dbReference>
<evidence type="ECO:0000256" key="3">
    <source>
        <dbReference type="ARBA" id="ARBA00022737"/>
    </source>
</evidence>
<dbReference type="InterPro" id="IPR001680">
    <property type="entry name" value="WD40_rpt"/>
</dbReference>
<dbReference type="SMART" id="SM00320">
    <property type="entry name" value="WD40"/>
    <property type="match status" value="4"/>
</dbReference>
<proteinExistence type="predicted"/>
<dbReference type="EMBL" id="JAPYKO010000027">
    <property type="protein sequence ID" value="MEI9405818.1"/>
    <property type="molecule type" value="Genomic_DNA"/>
</dbReference>
<evidence type="ECO:0000256" key="4">
    <source>
        <dbReference type="ARBA" id="ARBA00023069"/>
    </source>
</evidence>
<protein>
    <submittedName>
        <fullName evidence="6">WD40 repeat domain-containing protein</fullName>
    </submittedName>
</protein>
<evidence type="ECO:0000256" key="1">
    <source>
        <dbReference type="ARBA" id="ARBA00004138"/>
    </source>
</evidence>
<keyword evidence="2" id="KW-0853">WD repeat</keyword>
<dbReference type="RefSeq" id="WP_337096110.1">
    <property type="nucleotide sequence ID" value="NZ_JAPYKO010000027.1"/>
</dbReference>
<keyword evidence="4" id="KW-0969">Cilium</keyword>
<name>A0ABU8KKP3_9HYPH</name>
<dbReference type="PANTHER" id="PTHR12764:SF4">
    <property type="entry name" value="INTRAFLAGELLAR TRANSPORT PROTEIN 122 HOMOLOG"/>
    <property type="match status" value="1"/>
</dbReference>